<dbReference type="RefSeq" id="WP_192533829.1">
    <property type="nucleotide sequence ID" value="NZ_JACZHT010000002.1"/>
</dbReference>
<evidence type="ECO:0000313" key="13">
    <source>
        <dbReference type="EMBL" id="MBE1236829.1"/>
    </source>
</evidence>
<keyword evidence="14" id="KW-1185">Reference proteome</keyword>
<keyword evidence="4 10" id="KW-0812">Transmembrane</keyword>
<evidence type="ECO:0000256" key="9">
    <source>
        <dbReference type="PROSITE-ProRule" id="PRU00284"/>
    </source>
</evidence>
<evidence type="ECO:0000256" key="10">
    <source>
        <dbReference type="SAM" id="Phobius"/>
    </source>
</evidence>
<dbReference type="PROSITE" id="PS50111">
    <property type="entry name" value="CHEMOTAXIS_TRANSDUC_2"/>
    <property type="match status" value="1"/>
</dbReference>
<gene>
    <name evidence="13" type="ORF">IHV25_04075</name>
</gene>
<dbReference type="SUPFAM" id="SSF58104">
    <property type="entry name" value="Methyl-accepting chemotaxis protein (MCP) signaling domain"/>
    <property type="match status" value="1"/>
</dbReference>
<dbReference type="PANTHER" id="PTHR32089">
    <property type="entry name" value="METHYL-ACCEPTING CHEMOTAXIS PROTEIN MCPB"/>
    <property type="match status" value="1"/>
</dbReference>
<dbReference type="GO" id="GO:0007165">
    <property type="term" value="P:signal transduction"/>
    <property type="evidence" value="ECO:0007669"/>
    <property type="project" value="UniProtKB-KW"/>
</dbReference>
<evidence type="ECO:0000256" key="3">
    <source>
        <dbReference type="ARBA" id="ARBA00022500"/>
    </source>
</evidence>
<dbReference type="GO" id="GO:0006935">
    <property type="term" value="P:chemotaxis"/>
    <property type="evidence" value="ECO:0007669"/>
    <property type="project" value="UniProtKB-KW"/>
</dbReference>
<keyword evidence="5 10" id="KW-1133">Transmembrane helix</keyword>
<protein>
    <submittedName>
        <fullName evidence="13">HAMP domain-containing protein</fullName>
    </submittedName>
</protein>
<comment type="similarity">
    <text evidence="8">Belongs to the methyl-accepting chemotaxis (MCP) protein family.</text>
</comment>
<evidence type="ECO:0000256" key="2">
    <source>
        <dbReference type="ARBA" id="ARBA00022475"/>
    </source>
</evidence>
<evidence type="ECO:0000259" key="11">
    <source>
        <dbReference type="PROSITE" id="PS50111"/>
    </source>
</evidence>
<evidence type="ECO:0000259" key="12">
    <source>
        <dbReference type="PROSITE" id="PS50885"/>
    </source>
</evidence>
<dbReference type="EMBL" id="JACZHT010000002">
    <property type="protein sequence ID" value="MBE1236829.1"/>
    <property type="molecule type" value="Genomic_DNA"/>
</dbReference>
<dbReference type="CDD" id="cd06225">
    <property type="entry name" value="HAMP"/>
    <property type="match status" value="1"/>
</dbReference>
<dbReference type="GO" id="GO:0005886">
    <property type="term" value="C:plasma membrane"/>
    <property type="evidence" value="ECO:0007669"/>
    <property type="project" value="UniProtKB-SubCell"/>
</dbReference>
<dbReference type="Pfam" id="PF00015">
    <property type="entry name" value="MCPsignal"/>
    <property type="match status" value="1"/>
</dbReference>
<dbReference type="SMART" id="SM00304">
    <property type="entry name" value="HAMP"/>
    <property type="match status" value="1"/>
</dbReference>
<dbReference type="InterPro" id="IPR033479">
    <property type="entry name" value="dCache_1"/>
</dbReference>
<evidence type="ECO:0000256" key="4">
    <source>
        <dbReference type="ARBA" id="ARBA00022692"/>
    </source>
</evidence>
<comment type="caution">
    <text evidence="13">The sequence shown here is derived from an EMBL/GenBank/DDBJ whole genome shotgun (WGS) entry which is preliminary data.</text>
</comment>
<feature type="domain" description="HAMP" evidence="12">
    <location>
        <begin position="314"/>
        <end position="366"/>
    </location>
</feature>
<dbReference type="Proteomes" id="UP000631034">
    <property type="component" value="Unassembled WGS sequence"/>
</dbReference>
<sequence length="671" mass="73011">MKTFSIRQKINILIAVLLFFVSVPIISLSSYYHQSDIRRQLVDGLLPETSRTILAAIDHEIMEPARAAEFAARSGVLQEWIRQGEPNDAGLDAVYALLESFCATYHTLGANFASNRTLQYTKFQDGVRDHSYTMTEENDPWFHEFRTGSAWQSVVVYVDDPVWGTKAFVNRRVEVDGDFAGVMSMALDIRDLAANLARTVIGTRGLTFIADENGILRFYQDIKRLNTPVGAVLPAYREEWSAITASDTHSFRYRLDGDTRYVFTQKIPGLGWYLCTEASDSELMRNVWRSLFFSALFSAVLTLSGGLIGMAVLRPLIGPLRQTADYARQVARGNLDETLEVRGRDEIGVLSSSLRQMVGALKNRILQAETQEHALRSILDHTLEVADKAAAVSENLNRVARQLGDEIEKTRKGGDEQYRSLQETSVSVSRMVGVFGEIARSSAGTARSVTEAREVAETGARRVDSVIAAISRVQENAAEVRGSMNALTAQTGNIADILSSITAIADQTNLLALNAAIEAARAGEAGRGFAVVADEVHKLAEKTMEATQGVSAVLASIRKVAEANLAGMSGTTEALKEATSLAAASGEALRNIVAVSRDNALQMTRIADAIAGMEGDSAGIARGLDRVNAIALETVEDMRTSSAILETLIEQAGSVDHIILELKTQEARQTS</sequence>
<evidence type="ECO:0000256" key="5">
    <source>
        <dbReference type="ARBA" id="ARBA00022989"/>
    </source>
</evidence>
<dbReference type="Pfam" id="PF02743">
    <property type="entry name" value="dCache_1"/>
    <property type="match status" value="1"/>
</dbReference>
<evidence type="ECO:0000256" key="7">
    <source>
        <dbReference type="ARBA" id="ARBA00023224"/>
    </source>
</evidence>
<dbReference type="PANTHER" id="PTHR32089:SF112">
    <property type="entry name" value="LYSOZYME-LIKE PROTEIN-RELATED"/>
    <property type="match status" value="1"/>
</dbReference>
<evidence type="ECO:0000313" key="14">
    <source>
        <dbReference type="Proteomes" id="UP000631034"/>
    </source>
</evidence>
<evidence type="ECO:0000256" key="1">
    <source>
        <dbReference type="ARBA" id="ARBA00004651"/>
    </source>
</evidence>
<dbReference type="CDD" id="cd12912">
    <property type="entry name" value="PDC2_MCP_like"/>
    <property type="match status" value="1"/>
</dbReference>
<accession>A0A8J7CD80</accession>
<comment type="subcellular location">
    <subcellularLocation>
        <location evidence="1">Cell membrane</location>
        <topology evidence="1">Multi-pass membrane protein</topology>
    </subcellularLocation>
</comment>
<evidence type="ECO:0000256" key="6">
    <source>
        <dbReference type="ARBA" id="ARBA00023136"/>
    </source>
</evidence>
<dbReference type="Gene3D" id="3.30.450.20">
    <property type="entry name" value="PAS domain"/>
    <property type="match status" value="1"/>
</dbReference>
<keyword evidence="6 10" id="KW-0472">Membrane</keyword>
<dbReference type="SMART" id="SM00283">
    <property type="entry name" value="MA"/>
    <property type="match status" value="1"/>
</dbReference>
<dbReference type="PROSITE" id="PS50885">
    <property type="entry name" value="HAMP"/>
    <property type="match status" value="1"/>
</dbReference>
<keyword evidence="7 9" id="KW-0807">Transducer</keyword>
<feature type="transmembrane region" description="Helical" evidence="10">
    <location>
        <begin position="291"/>
        <end position="313"/>
    </location>
</feature>
<reference evidence="13" key="1">
    <citation type="submission" date="2020-10" db="EMBL/GenBank/DDBJ databases">
        <title>Genome sequence of the unusual species of purple photosynthetic bacteria, Phaeovibrio sulfidiphilus DSM 23193, type strain.</title>
        <authorList>
            <person name="Kyndt J.A."/>
            <person name="Meyer T.E."/>
        </authorList>
    </citation>
    <scope>NUCLEOTIDE SEQUENCE</scope>
    <source>
        <strain evidence="13">DSM 23193</strain>
    </source>
</reference>
<proteinExistence type="inferred from homology"/>
<evidence type="ECO:0000256" key="8">
    <source>
        <dbReference type="ARBA" id="ARBA00029447"/>
    </source>
</evidence>
<feature type="domain" description="Methyl-accepting transducer" evidence="11">
    <location>
        <begin position="392"/>
        <end position="628"/>
    </location>
</feature>
<keyword evidence="3" id="KW-0145">Chemotaxis</keyword>
<dbReference type="AlphaFoldDB" id="A0A8J7CD80"/>
<dbReference type="InterPro" id="IPR004089">
    <property type="entry name" value="MCPsignal_dom"/>
</dbReference>
<dbReference type="InterPro" id="IPR003660">
    <property type="entry name" value="HAMP_dom"/>
</dbReference>
<dbReference type="Gene3D" id="1.10.287.950">
    <property type="entry name" value="Methyl-accepting chemotaxis protein"/>
    <property type="match status" value="1"/>
</dbReference>
<name>A0A8J7CD80_9PROT</name>
<keyword evidence="2" id="KW-1003">Cell membrane</keyword>
<feature type="transmembrane region" description="Helical" evidence="10">
    <location>
        <begin position="12"/>
        <end position="32"/>
    </location>
</feature>
<organism evidence="13 14">
    <name type="scientific">Phaeovibrio sulfidiphilus</name>
    <dbReference type="NCBI Taxonomy" id="1220600"/>
    <lineage>
        <taxon>Bacteria</taxon>
        <taxon>Pseudomonadati</taxon>
        <taxon>Pseudomonadota</taxon>
        <taxon>Alphaproteobacteria</taxon>
        <taxon>Rhodospirillales</taxon>
        <taxon>Rhodospirillaceae</taxon>
        <taxon>Phaeovibrio</taxon>
    </lineage>
</organism>
<dbReference type="Pfam" id="PF00672">
    <property type="entry name" value="HAMP"/>
    <property type="match status" value="1"/>
</dbReference>